<dbReference type="PANTHER" id="PTHR47723">
    <property type="entry name" value="OS05G0353850 PROTEIN"/>
    <property type="match status" value="1"/>
</dbReference>
<dbReference type="PROSITE" id="PS50879">
    <property type="entry name" value="RNASE_H_1"/>
    <property type="match status" value="1"/>
</dbReference>
<name>A0AAV2E3F7_9ROSI</name>
<dbReference type="InterPro" id="IPR036397">
    <property type="entry name" value="RNaseH_sf"/>
</dbReference>
<dbReference type="Gene3D" id="3.30.420.10">
    <property type="entry name" value="Ribonuclease H-like superfamily/Ribonuclease H"/>
    <property type="match status" value="1"/>
</dbReference>
<dbReference type="InterPro" id="IPR044730">
    <property type="entry name" value="RNase_H-like_dom_plant"/>
</dbReference>
<accession>A0AAV2E3F7</accession>
<feature type="domain" description="RNase H type-1" evidence="1">
    <location>
        <begin position="264"/>
        <end position="394"/>
    </location>
</feature>
<dbReference type="SUPFAM" id="SSF53098">
    <property type="entry name" value="Ribonuclease H-like"/>
    <property type="match status" value="1"/>
</dbReference>
<dbReference type="InterPro" id="IPR026960">
    <property type="entry name" value="RVT-Znf"/>
</dbReference>
<dbReference type="InterPro" id="IPR012337">
    <property type="entry name" value="RNaseH-like_sf"/>
</dbReference>
<dbReference type="InterPro" id="IPR002156">
    <property type="entry name" value="RNaseH_domain"/>
</dbReference>
<evidence type="ECO:0000313" key="3">
    <source>
        <dbReference type="Proteomes" id="UP001497516"/>
    </source>
</evidence>
<dbReference type="Pfam" id="PF13456">
    <property type="entry name" value="RVT_3"/>
    <property type="match status" value="1"/>
</dbReference>
<dbReference type="AlphaFoldDB" id="A0AAV2E3F7"/>
<dbReference type="Pfam" id="PF13966">
    <property type="entry name" value="zf-RVT"/>
    <property type="match status" value="1"/>
</dbReference>
<dbReference type="GO" id="GO:0003676">
    <property type="term" value="F:nucleic acid binding"/>
    <property type="evidence" value="ECO:0007669"/>
    <property type="project" value="InterPro"/>
</dbReference>
<proteinExistence type="predicted"/>
<dbReference type="CDD" id="cd06222">
    <property type="entry name" value="RNase_H_like"/>
    <property type="match status" value="1"/>
</dbReference>
<dbReference type="InterPro" id="IPR053151">
    <property type="entry name" value="RNase_H-like"/>
</dbReference>
<dbReference type="Proteomes" id="UP001497516">
    <property type="component" value="Chromosome 4"/>
</dbReference>
<keyword evidence="3" id="KW-1185">Reference proteome</keyword>
<dbReference type="EMBL" id="OZ034817">
    <property type="protein sequence ID" value="CAL1380493.1"/>
    <property type="molecule type" value="Genomic_DNA"/>
</dbReference>
<dbReference type="GO" id="GO:0004523">
    <property type="term" value="F:RNA-DNA hybrid ribonuclease activity"/>
    <property type="evidence" value="ECO:0007669"/>
    <property type="project" value="InterPro"/>
</dbReference>
<dbReference type="PANTHER" id="PTHR47723:SF19">
    <property type="entry name" value="POLYNUCLEOTIDYL TRANSFERASE, RIBONUCLEASE H-LIKE SUPERFAMILY PROTEIN"/>
    <property type="match status" value="1"/>
</dbReference>
<sequence length="442" mass="49920">MATETISEEDLQRPVSEFVDEDGNWKVEKFASLLPQEIQHKITAHAVDPLATEEDHLFWTPTTDGRFTTKSAYQILHAALASAQQSWWKAIWHLTVPERVRCFIWLLAQGKVSSNEVRAHRRLTQEDSCYRCPSQTESLPHIFRSCPPAAFFWHRVVPSAAQQEFFSLPWEEWLRRNLTSKESSSTGLPWDAFFGISLWCLWKNRNEGVFKGINKTLSAPSLMQSIKIKAGIWIRAWNAPTLLGGRGNLAPNRVLTDIGWQPPPAGWTKVNVDGAAGGSQGLAGAGGVIRDSNSCWQGGFVSNLGSCSATLAELWAIYHGLRLVWNKGYKTIIIESDSQLAIQLVKNRSDPLHPYAALLSTIRRKISLDWVVNLVHTYRKGNRVADWLSKYSLVYPYDMYELEKPPQEALHILQDDQRGITFPRNIVIPSPTSSISEELLFL</sequence>
<evidence type="ECO:0000259" key="1">
    <source>
        <dbReference type="PROSITE" id="PS50879"/>
    </source>
</evidence>
<organism evidence="2 3">
    <name type="scientific">Linum trigynum</name>
    <dbReference type="NCBI Taxonomy" id="586398"/>
    <lineage>
        <taxon>Eukaryota</taxon>
        <taxon>Viridiplantae</taxon>
        <taxon>Streptophyta</taxon>
        <taxon>Embryophyta</taxon>
        <taxon>Tracheophyta</taxon>
        <taxon>Spermatophyta</taxon>
        <taxon>Magnoliopsida</taxon>
        <taxon>eudicotyledons</taxon>
        <taxon>Gunneridae</taxon>
        <taxon>Pentapetalae</taxon>
        <taxon>rosids</taxon>
        <taxon>fabids</taxon>
        <taxon>Malpighiales</taxon>
        <taxon>Linaceae</taxon>
        <taxon>Linum</taxon>
    </lineage>
</organism>
<gene>
    <name evidence="2" type="ORF">LTRI10_LOCUS21931</name>
</gene>
<evidence type="ECO:0000313" key="2">
    <source>
        <dbReference type="EMBL" id="CAL1380493.1"/>
    </source>
</evidence>
<protein>
    <recommendedName>
        <fullName evidence="1">RNase H type-1 domain-containing protein</fullName>
    </recommendedName>
</protein>
<reference evidence="2 3" key="1">
    <citation type="submission" date="2024-04" db="EMBL/GenBank/DDBJ databases">
        <authorList>
            <person name="Fracassetti M."/>
        </authorList>
    </citation>
    <scope>NUCLEOTIDE SEQUENCE [LARGE SCALE GENOMIC DNA]</scope>
</reference>